<accession>A0A0R0CDL9</accession>
<dbReference type="AlphaFoldDB" id="A0A0R0CDL9"/>
<evidence type="ECO:0000313" key="2">
    <source>
        <dbReference type="Proteomes" id="UP000050864"/>
    </source>
</evidence>
<comment type="caution">
    <text evidence="1">The sequence shown here is derived from an EMBL/GenBank/DDBJ whole genome shotgun (WGS) entry which is preliminary data.</text>
</comment>
<protein>
    <submittedName>
        <fullName evidence="1">Uncharacterized protein</fullName>
    </submittedName>
</protein>
<dbReference type="EMBL" id="LDJI01000019">
    <property type="protein sequence ID" value="KRG63921.1"/>
    <property type="molecule type" value="Genomic_DNA"/>
</dbReference>
<gene>
    <name evidence="1" type="ORF">ABB26_10105</name>
</gene>
<evidence type="ECO:0000313" key="1">
    <source>
        <dbReference type="EMBL" id="KRG63921.1"/>
    </source>
</evidence>
<dbReference type="PATRIC" id="fig|405444.3.peg.1043"/>
<proteinExistence type="predicted"/>
<name>A0A0R0CDL9_9GAMM</name>
<reference evidence="1 2" key="1">
    <citation type="submission" date="2015-05" db="EMBL/GenBank/DDBJ databases">
        <title>Genome sequencing and analysis of members of genus Stenotrophomonas.</title>
        <authorList>
            <person name="Patil P.P."/>
            <person name="Midha S."/>
            <person name="Patil P.B."/>
        </authorList>
    </citation>
    <scope>NUCLEOTIDE SEQUENCE [LARGE SCALE GENOMIC DNA]</scope>
    <source>
        <strain evidence="1 2">DSM 18929</strain>
    </source>
</reference>
<organism evidence="1 2">
    <name type="scientific">Stenotrophomonas humi</name>
    <dbReference type="NCBI Taxonomy" id="405444"/>
    <lineage>
        <taxon>Bacteria</taxon>
        <taxon>Pseudomonadati</taxon>
        <taxon>Pseudomonadota</taxon>
        <taxon>Gammaproteobacteria</taxon>
        <taxon>Lysobacterales</taxon>
        <taxon>Lysobacteraceae</taxon>
        <taxon>Stenotrophomonas</taxon>
    </lineage>
</organism>
<sequence length="73" mass="8177">MDVSERALMMHKIMVIANTHGWQIAVTHFLMTKGVPYLSDLTTPQLDDLLDRMHGYVDAAEMGACMHDAMPTT</sequence>
<dbReference type="Proteomes" id="UP000050864">
    <property type="component" value="Unassembled WGS sequence"/>
</dbReference>
<keyword evidence="2" id="KW-1185">Reference proteome</keyword>